<dbReference type="Proteomes" id="UP000286595">
    <property type="component" value="Unassembled WGS sequence"/>
</dbReference>
<comment type="similarity">
    <text evidence="1">Belongs to the glycosyl hydrolase 25 family.</text>
</comment>
<gene>
    <name evidence="5" type="ORF">DW252_14305</name>
</gene>
<evidence type="ECO:0000313" key="5">
    <source>
        <dbReference type="EMBL" id="RHG57708.1"/>
    </source>
</evidence>
<evidence type="ECO:0000259" key="4">
    <source>
        <dbReference type="PROSITE" id="PS51782"/>
    </source>
</evidence>
<dbReference type="PANTHER" id="PTHR34135">
    <property type="entry name" value="LYSOZYME"/>
    <property type="match status" value="1"/>
</dbReference>
<evidence type="ECO:0000313" key="6">
    <source>
        <dbReference type="Proteomes" id="UP000286595"/>
    </source>
</evidence>
<dbReference type="PROSITE" id="PS51904">
    <property type="entry name" value="GLYCOSYL_HYDROL_F25_2"/>
    <property type="match status" value="1"/>
</dbReference>
<dbReference type="GO" id="GO:0003796">
    <property type="term" value="F:lysozyme activity"/>
    <property type="evidence" value="ECO:0007669"/>
    <property type="project" value="InterPro"/>
</dbReference>
<feature type="domain" description="LysM" evidence="4">
    <location>
        <begin position="306"/>
        <end position="350"/>
    </location>
</feature>
<evidence type="ECO:0000256" key="3">
    <source>
        <dbReference type="ARBA" id="ARBA00023295"/>
    </source>
</evidence>
<name>A0A3R6E0Z5_9FIRM</name>
<reference evidence="5 6" key="1">
    <citation type="submission" date="2018-08" db="EMBL/GenBank/DDBJ databases">
        <title>A genome reference for cultivated species of the human gut microbiota.</title>
        <authorList>
            <person name="Zou Y."/>
            <person name="Xue W."/>
            <person name="Luo G."/>
        </authorList>
    </citation>
    <scope>NUCLEOTIDE SEQUENCE [LARGE SCALE GENOMIC DNA]</scope>
    <source>
        <strain evidence="5 6">AM22-12LB</strain>
    </source>
</reference>
<dbReference type="Gene3D" id="3.20.20.80">
    <property type="entry name" value="Glycosidases"/>
    <property type="match status" value="1"/>
</dbReference>
<evidence type="ECO:0000256" key="2">
    <source>
        <dbReference type="ARBA" id="ARBA00022801"/>
    </source>
</evidence>
<dbReference type="SMART" id="SM01095">
    <property type="entry name" value="Cpl-7"/>
    <property type="match status" value="2"/>
</dbReference>
<comment type="caution">
    <text evidence="5">The sequence shown here is derived from an EMBL/GenBank/DDBJ whole genome shotgun (WGS) entry which is preliminary data.</text>
</comment>
<dbReference type="InterPro" id="IPR036779">
    <property type="entry name" value="LysM_dom_sf"/>
</dbReference>
<dbReference type="AlphaFoldDB" id="A0A3R6E0Z5"/>
<dbReference type="SUPFAM" id="SSF54106">
    <property type="entry name" value="LysM domain"/>
    <property type="match status" value="1"/>
</dbReference>
<accession>A0A3R6E0Z5</accession>
<dbReference type="GO" id="GO:0016998">
    <property type="term" value="P:cell wall macromolecule catabolic process"/>
    <property type="evidence" value="ECO:0007669"/>
    <property type="project" value="InterPro"/>
</dbReference>
<dbReference type="PANTHER" id="PTHR34135:SF2">
    <property type="entry name" value="LYSOZYME"/>
    <property type="match status" value="1"/>
</dbReference>
<dbReference type="Pfam" id="PF08230">
    <property type="entry name" value="CW_7"/>
    <property type="match status" value="2"/>
</dbReference>
<keyword evidence="3" id="KW-0326">Glycosidase</keyword>
<dbReference type="InterPro" id="IPR013168">
    <property type="entry name" value="Cpl_7_lyso_C"/>
</dbReference>
<protein>
    <submittedName>
        <fullName evidence="5">LysM peptidoglycan-binding domain-containing protein</fullName>
    </submittedName>
</protein>
<dbReference type="InterPro" id="IPR002053">
    <property type="entry name" value="Glyco_hydro_25"/>
</dbReference>
<dbReference type="InterPro" id="IPR017853">
    <property type="entry name" value="GH"/>
</dbReference>
<organism evidence="5 6">
    <name type="scientific">Coprococcus comes</name>
    <dbReference type="NCBI Taxonomy" id="410072"/>
    <lineage>
        <taxon>Bacteria</taxon>
        <taxon>Bacillati</taxon>
        <taxon>Bacillota</taxon>
        <taxon>Clostridia</taxon>
        <taxon>Lachnospirales</taxon>
        <taxon>Lachnospiraceae</taxon>
        <taxon>Coprococcus</taxon>
    </lineage>
</organism>
<dbReference type="GO" id="GO:0009253">
    <property type="term" value="P:peptidoglycan catabolic process"/>
    <property type="evidence" value="ECO:0007669"/>
    <property type="project" value="InterPro"/>
</dbReference>
<dbReference type="GO" id="GO:0016052">
    <property type="term" value="P:carbohydrate catabolic process"/>
    <property type="evidence" value="ECO:0007669"/>
    <property type="project" value="TreeGrafter"/>
</dbReference>
<dbReference type="EMBL" id="QRIM01000020">
    <property type="protein sequence ID" value="RHG57708.1"/>
    <property type="molecule type" value="Genomic_DNA"/>
</dbReference>
<dbReference type="Pfam" id="PF01476">
    <property type="entry name" value="LysM"/>
    <property type="match status" value="1"/>
</dbReference>
<keyword evidence="2" id="KW-0378">Hydrolase</keyword>
<dbReference type="InterPro" id="IPR018392">
    <property type="entry name" value="LysM"/>
</dbReference>
<proteinExistence type="inferred from homology"/>
<dbReference type="InterPro" id="IPR018077">
    <property type="entry name" value="Glyco_hydro_fam25_subgr"/>
</dbReference>
<dbReference type="PROSITE" id="PS51782">
    <property type="entry name" value="LYSM"/>
    <property type="match status" value="1"/>
</dbReference>
<dbReference type="SMART" id="SM00257">
    <property type="entry name" value="LysM"/>
    <property type="match status" value="1"/>
</dbReference>
<evidence type="ECO:0000256" key="1">
    <source>
        <dbReference type="ARBA" id="ARBA00010646"/>
    </source>
</evidence>
<sequence>MALNGIDISSWQSGINLAVVPCDFVVIKATEGTNYVNPDYERAYNQAKASGKCLGVYHYANGGNIQAEADYFLSNVGNCLGEAILILDWEGYNNASFGSCDYAWCKGWLDYVYEKTGVHPILYCSQSIAYKFDNIGNYGLWIAQYADNNPTGYQDAPWNEGEYTCAIRQYTSCGRLSGYDGNLDLDKFYGGVEDWHKYTISDKTNVVVPEQPEAPKPATTTPEGSTLDLAYKTMLGEFGNGEDRIRNLGTRYEEVQNFINHIWITSTSNLAQEVLSGRYGNGDVRKAVLGSRYNDVQDQVNAGNAQYYTVQSGDTLSGIAAKYGTSYQKVAQLNGISNPNVIYVGQRLRVK</sequence>
<dbReference type="Gene3D" id="3.10.350.10">
    <property type="entry name" value="LysM domain"/>
    <property type="match status" value="1"/>
</dbReference>
<dbReference type="RefSeq" id="WP_118219213.1">
    <property type="nucleotide sequence ID" value="NZ_QRIM01000020.1"/>
</dbReference>
<dbReference type="SMART" id="SM00641">
    <property type="entry name" value="Glyco_25"/>
    <property type="match status" value="1"/>
</dbReference>
<dbReference type="Pfam" id="PF01183">
    <property type="entry name" value="Glyco_hydro_25"/>
    <property type="match status" value="1"/>
</dbReference>
<dbReference type="CDD" id="cd00118">
    <property type="entry name" value="LysM"/>
    <property type="match status" value="1"/>
</dbReference>
<dbReference type="SUPFAM" id="SSF51445">
    <property type="entry name" value="(Trans)glycosidases"/>
    <property type="match status" value="1"/>
</dbReference>